<evidence type="ECO:0000256" key="2">
    <source>
        <dbReference type="ARBA" id="ARBA00012438"/>
    </source>
</evidence>
<dbReference type="Gene3D" id="3.30.565.10">
    <property type="entry name" value="Histidine kinase-like ATPase, C-terminal domain"/>
    <property type="match status" value="1"/>
</dbReference>
<keyword evidence="3" id="KW-0808">Transferase</keyword>
<dbReference type="InterPro" id="IPR005467">
    <property type="entry name" value="His_kinase_dom"/>
</dbReference>
<evidence type="ECO:0000313" key="6">
    <source>
        <dbReference type="EMBL" id="MFC7669750.1"/>
    </source>
</evidence>
<evidence type="ECO:0000256" key="1">
    <source>
        <dbReference type="ARBA" id="ARBA00000085"/>
    </source>
</evidence>
<dbReference type="PANTHER" id="PTHR43047:SF72">
    <property type="entry name" value="OSMOSENSING HISTIDINE PROTEIN KINASE SLN1"/>
    <property type="match status" value="1"/>
</dbReference>
<gene>
    <name evidence="6" type="ORF">ACFQT0_22055</name>
</gene>
<dbReference type="GO" id="GO:0016301">
    <property type="term" value="F:kinase activity"/>
    <property type="evidence" value="ECO:0007669"/>
    <property type="project" value="UniProtKB-KW"/>
</dbReference>
<keyword evidence="4 6" id="KW-0418">Kinase</keyword>
<reference evidence="7" key="1">
    <citation type="journal article" date="2019" name="Int. J. Syst. Evol. Microbiol.">
        <title>The Global Catalogue of Microorganisms (GCM) 10K type strain sequencing project: providing services to taxonomists for standard genome sequencing and annotation.</title>
        <authorList>
            <consortium name="The Broad Institute Genomics Platform"/>
            <consortium name="The Broad Institute Genome Sequencing Center for Infectious Disease"/>
            <person name="Wu L."/>
            <person name="Ma J."/>
        </authorList>
    </citation>
    <scope>NUCLEOTIDE SEQUENCE [LARGE SCALE GENOMIC DNA]</scope>
    <source>
        <strain evidence="7">JCM 19635</strain>
    </source>
</reference>
<protein>
    <recommendedName>
        <fullName evidence="2">histidine kinase</fullName>
        <ecNumber evidence="2">2.7.13.3</ecNumber>
    </recommendedName>
</protein>
<dbReference type="PRINTS" id="PR00344">
    <property type="entry name" value="BCTRLSENSOR"/>
</dbReference>
<keyword evidence="7" id="KW-1185">Reference proteome</keyword>
<comment type="caution">
    <text evidence="6">The sequence shown here is derived from an EMBL/GenBank/DDBJ whole genome shotgun (WGS) entry which is preliminary data.</text>
</comment>
<dbReference type="SUPFAM" id="SSF55874">
    <property type="entry name" value="ATPase domain of HSP90 chaperone/DNA topoisomerase II/histidine kinase"/>
    <property type="match status" value="1"/>
</dbReference>
<dbReference type="Pfam" id="PF02518">
    <property type="entry name" value="HATPase_c"/>
    <property type="match status" value="1"/>
</dbReference>
<dbReference type="InterPro" id="IPR003594">
    <property type="entry name" value="HATPase_dom"/>
</dbReference>
<proteinExistence type="predicted"/>
<accession>A0ABW2U8V7</accession>
<feature type="domain" description="Histidine kinase" evidence="5">
    <location>
        <begin position="1"/>
        <end position="84"/>
    </location>
</feature>
<name>A0ABW2U8V7_9BACT</name>
<evidence type="ECO:0000256" key="3">
    <source>
        <dbReference type="ARBA" id="ARBA00022679"/>
    </source>
</evidence>
<evidence type="ECO:0000313" key="7">
    <source>
        <dbReference type="Proteomes" id="UP001596513"/>
    </source>
</evidence>
<dbReference type="RefSeq" id="WP_380205232.1">
    <property type="nucleotide sequence ID" value="NZ_JBHTEK010000001.1"/>
</dbReference>
<dbReference type="PROSITE" id="PS50109">
    <property type="entry name" value="HIS_KIN"/>
    <property type="match status" value="1"/>
</dbReference>
<sequence length="84" mass="9085">MTVGLRETEGRVLLTVQDTGIGIPEALRAELFEKFSASARAGLGGEASTGLGLFITKQIVRLHRGKMWVESQEGEGTCFFVELS</sequence>
<evidence type="ECO:0000259" key="5">
    <source>
        <dbReference type="PROSITE" id="PS50109"/>
    </source>
</evidence>
<dbReference type="PANTHER" id="PTHR43047">
    <property type="entry name" value="TWO-COMPONENT HISTIDINE PROTEIN KINASE"/>
    <property type="match status" value="1"/>
</dbReference>
<dbReference type="InterPro" id="IPR004358">
    <property type="entry name" value="Sig_transdc_His_kin-like_C"/>
</dbReference>
<dbReference type="EMBL" id="JBHTEK010000001">
    <property type="protein sequence ID" value="MFC7669750.1"/>
    <property type="molecule type" value="Genomic_DNA"/>
</dbReference>
<evidence type="ECO:0000256" key="4">
    <source>
        <dbReference type="ARBA" id="ARBA00022777"/>
    </source>
</evidence>
<comment type="catalytic activity">
    <reaction evidence="1">
        <text>ATP + protein L-histidine = ADP + protein N-phospho-L-histidine.</text>
        <dbReference type="EC" id="2.7.13.3"/>
    </reaction>
</comment>
<dbReference type="EC" id="2.7.13.3" evidence="2"/>
<dbReference type="Proteomes" id="UP001596513">
    <property type="component" value="Unassembled WGS sequence"/>
</dbReference>
<dbReference type="InterPro" id="IPR036890">
    <property type="entry name" value="HATPase_C_sf"/>
</dbReference>
<organism evidence="6 7">
    <name type="scientific">Hymenobacter humi</name>
    <dbReference type="NCBI Taxonomy" id="1411620"/>
    <lineage>
        <taxon>Bacteria</taxon>
        <taxon>Pseudomonadati</taxon>
        <taxon>Bacteroidota</taxon>
        <taxon>Cytophagia</taxon>
        <taxon>Cytophagales</taxon>
        <taxon>Hymenobacteraceae</taxon>
        <taxon>Hymenobacter</taxon>
    </lineage>
</organism>